<dbReference type="Gene3D" id="1.10.287.130">
    <property type="match status" value="1"/>
</dbReference>
<reference evidence="3 4" key="1">
    <citation type="submission" date="2019-03" db="EMBL/GenBank/DDBJ databases">
        <title>Paracraurococcus aquatilis NE82 genome sequence.</title>
        <authorList>
            <person name="Zhao Y."/>
            <person name="Du Z."/>
        </authorList>
    </citation>
    <scope>NUCLEOTIDE SEQUENCE [LARGE SCALE GENOMIC DNA]</scope>
    <source>
        <strain evidence="3 4">NE82</strain>
    </source>
</reference>
<proteinExistence type="predicted"/>
<comment type="caution">
    <text evidence="3">The sequence shown here is derived from an EMBL/GenBank/DDBJ whole genome shotgun (WGS) entry which is preliminary data.</text>
</comment>
<dbReference type="Pfam" id="PF10090">
    <property type="entry name" value="HPTransfase"/>
    <property type="match status" value="1"/>
</dbReference>
<organism evidence="3 4">
    <name type="scientific">Roseicella aquatilis</name>
    <dbReference type="NCBI Taxonomy" id="2527868"/>
    <lineage>
        <taxon>Bacteria</taxon>
        <taxon>Pseudomonadati</taxon>
        <taxon>Pseudomonadota</taxon>
        <taxon>Alphaproteobacteria</taxon>
        <taxon>Acetobacterales</taxon>
        <taxon>Roseomonadaceae</taxon>
        <taxon>Roseicella</taxon>
    </lineage>
</organism>
<feature type="compositionally biased region" description="Polar residues" evidence="1">
    <location>
        <begin position="1"/>
        <end position="13"/>
    </location>
</feature>
<accession>A0A4R4DE67</accession>
<keyword evidence="4" id="KW-1185">Reference proteome</keyword>
<evidence type="ECO:0000259" key="2">
    <source>
        <dbReference type="Pfam" id="PF10090"/>
    </source>
</evidence>
<evidence type="ECO:0000313" key="4">
    <source>
        <dbReference type="Proteomes" id="UP000295023"/>
    </source>
</evidence>
<name>A0A4R4DE67_9PROT</name>
<dbReference type="Proteomes" id="UP000295023">
    <property type="component" value="Unassembled WGS sequence"/>
</dbReference>
<dbReference type="InterPro" id="IPR018762">
    <property type="entry name" value="ChpT_C"/>
</dbReference>
<dbReference type="Gene3D" id="3.30.565.10">
    <property type="entry name" value="Histidine kinase-like ATPase, C-terminal domain"/>
    <property type="match status" value="1"/>
</dbReference>
<feature type="region of interest" description="Disordered" evidence="1">
    <location>
        <begin position="1"/>
        <end position="40"/>
    </location>
</feature>
<evidence type="ECO:0000313" key="3">
    <source>
        <dbReference type="EMBL" id="TCZ58625.1"/>
    </source>
</evidence>
<dbReference type="EMBL" id="SKBM01000016">
    <property type="protein sequence ID" value="TCZ58625.1"/>
    <property type="molecule type" value="Genomic_DNA"/>
</dbReference>
<sequence length="257" mass="26332">MTDWTWPSPQSGRSGWRTRMPGSMRLGTENPCPGRDRNGLMGRASLARAMPDRMRPMRMDAPLAQTLCARLCHDLGGAVGALAGTLDLAGEGDAEMLALARETATALRQRLRLYAAAWGGAAEAADAEALRCLLDGAPCAPRIRFVTEPLSPGRPLPATLVPLALNAALLAAEALPRGGTVTLAGSATAGLLVRPEGRDAAWPPGLPALLGGAAAPEEGPRRVLGPWLLALAAAAGWTAGLAPGEATGAPALRLAPA</sequence>
<dbReference type="InterPro" id="IPR036890">
    <property type="entry name" value="HATPase_C_sf"/>
</dbReference>
<feature type="domain" description="Histidine phosphotransferase ChpT C-terminal" evidence="2">
    <location>
        <begin position="153"/>
        <end position="239"/>
    </location>
</feature>
<dbReference type="AlphaFoldDB" id="A0A4R4DE67"/>
<gene>
    <name evidence="3" type="ORF">EXY23_16980</name>
</gene>
<evidence type="ECO:0000256" key="1">
    <source>
        <dbReference type="SAM" id="MobiDB-lite"/>
    </source>
</evidence>
<protein>
    <recommendedName>
        <fullName evidence="2">Histidine phosphotransferase ChpT C-terminal domain-containing protein</fullName>
    </recommendedName>
</protein>